<dbReference type="AlphaFoldDB" id="A0A195DLL7"/>
<gene>
    <name evidence="1" type="ORF">ALC57_13858</name>
</gene>
<evidence type="ECO:0000313" key="2">
    <source>
        <dbReference type="Proteomes" id="UP000078492"/>
    </source>
</evidence>
<accession>A0A195DLL7</accession>
<reference evidence="1 2" key="1">
    <citation type="submission" date="2015-09" db="EMBL/GenBank/DDBJ databases">
        <title>Trachymyrmex cornetzi WGS genome.</title>
        <authorList>
            <person name="Nygaard S."/>
            <person name="Hu H."/>
            <person name="Boomsma J."/>
            <person name="Zhang G."/>
        </authorList>
    </citation>
    <scope>NUCLEOTIDE SEQUENCE [LARGE SCALE GENOMIC DNA]</scope>
    <source>
        <strain evidence="1">Tcor2-1</strain>
        <tissue evidence="1">Whole body</tissue>
    </source>
</reference>
<sequence>MQPTPHMSSEVEYSVEPKRTSGGLYHKVTTSCEYVCDGTDLALASPKSANLSSPISLINKFCGFTSLCRTLLKYAVTQINRRVSR</sequence>
<protein>
    <submittedName>
        <fullName evidence="1">Uncharacterized protein</fullName>
    </submittedName>
</protein>
<organism evidence="1 2">
    <name type="scientific">Trachymyrmex cornetzi</name>
    <dbReference type="NCBI Taxonomy" id="471704"/>
    <lineage>
        <taxon>Eukaryota</taxon>
        <taxon>Metazoa</taxon>
        <taxon>Ecdysozoa</taxon>
        <taxon>Arthropoda</taxon>
        <taxon>Hexapoda</taxon>
        <taxon>Insecta</taxon>
        <taxon>Pterygota</taxon>
        <taxon>Neoptera</taxon>
        <taxon>Endopterygota</taxon>
        <taxon>Hymenoptera</taxon>
        <taxon>Apocrita</taxon>
        <taxon>Aculeata</taxon>
        <taxon>Formicoidea</taxon>
        <taxon>Formicidae</taxon>
        <taxon>Myrmicinae</taxon>
        <taxon>Trachymyrmex</taxon>
    </lineage>
</organism>
<keyword evidence="2" id="KW-1185">Reference proteome</keyword>
<evidence type="ECO:0000313" key="1">
    <source>
        <dbReference type="EMBL" id="KYN13785.1"/>
    </source>
</evidence>
<dbReference type="EMBL" id="KQ980734">
    <property type="protein sequence ID" value="KYN13785.1"/>
    <property type="molecule type" value="Genomic_DNA"/>
</dbReference>
<dbReference type="Proteomes" id="UP000078492">
    <property type="component" value="Unassembled WGS sequence"/>
</dbReference>
<name>A0A195DLL7_9HYME</name>
<proteinExistence type="predicted"/>